<accession>A0A0U0W3D0</accession>
<dbReference type="SUPFAM" id="SSF50475">
    <property type="entry name" value="FMN-binding split barrel"/>
    <property type="match status" value="1"/>
</dbReference>
<reference evidence="3 4" key="1">
    <citation type="submission" date="2015-03" db="EMBL/GenBank/DDBJ databases">
        <authorList>
            <person name="Murphy D."/>
        </authorList>
    </citation>
    <scope>NUCLEOTIDE SEQUENCE [LARGE SCALE GENOMIC DNA]</scope>
    <source>
        <strain evidence="3 4">DSM 44277</strain>
    </source>
</reference>
<dbReference type="RefSeq" id="WP_085181070.1">
    <property type="nucleotide sequence ID" value="NZ_CSTD01000001.1"/>
</dbReference>
<dbReference type="AlphaFoldDB" id="A0A0U0W3D0"/>
<sequence>MSDNPTARLGDEKFVSLTTFKRDGNPVASPMWIVRDGPQLWLWTPAKASKVKRVRRNPRVTLTPCGRTGKVRAGAAVVDATAEVLTDVGEVARIESLLKRKYGVEFWVVVIVETIAARGRKPRVLIRVAV</sequence>
<dbReference type="NCBIfam" id="TIGR03666">
    <property type="entry name" value="Rv2061_F420"/>
    <property type="match status" value="1"/>
</dbReference>
<gene>
    <name evidence="3" type="ORF">BN971_00581</name>
</gene>
<dbReference type="InterPro" id="IPR019965">
    <property type="entry name" value="PPOX_F420-dep_Rv2061_put"/>
</dbReference>
<dbReference type="InterPro" id="IPR012349">
    <property type="entry name" value="Split_barrel_FMN-bd"/>
</dbReference>
<dbReference type="GO" id="GO:0016627">
    <property type="term" value="F:oxidoreductase activity, acting on the CH-CH group of donors"/>
    <property type="evidence" value="ECO:0007669"/>
    <property type="project" value="TreeGrafter"/>
</dbReference>
<dbReference type="Pfam" id="PF01243">
    <property type="entry name" value="PNPOx_N"/>
    <property type="match status" value="1"/>
</dbReference>
<protein>
    <submittedName>
        <fullName evidence="3">Pyridoxamine 5'-phosphate oxidase</fullName>
    </submittedName>
</protein>
<dbReference type="GO" id="GO:0005829">
    <property type="term" value="C:cytosol"/>
    <property type="evidence" value="ECO:0007669"/>
    <property type="project" value="TreeGrafter"/>
</dbReference>
<name>A0A0U0W3D0_MYCBE</name>
<dbReference type="EMBL" id="CSTD01000001">
    <property type="protein sequence ID" value="CPR05433.1"/>
    <property type="molecule type" value="Genomic_DNA"/>
</dbReference>
<dbReference type="InterPro" id="IPR011576">
    <property type="entry name" value="Pyridox_Oxase_N"/>
</dbReference>
<proteinExistence type="predicted"/>
<dbReference type="Gene3D" id="2.30.110.10">
    <property type="entry name" value="Electron Transport, Fmn-binding Protein, Chain A"/>
    <property type="match status" value="1"/>
</dbReference>
<keyword evidence="1" id="KW-0560">Oxidoreductase</keyword>
<evidence type="ECO:0000256" key="1">
    <source>
        <dbReference type="ARBA" id="ARBA00023002"/>
    </source>
</evidence>
<dbReference type="GO" id="GO:0070967">
    <property type="term" value="F:coenzyme F420 binding"/>
    <property type="evidence" value="ECO:0007669"/>
    <property type="project" value="TreeGrafter"/>
</dbReference>
<evidence type="ECO:0000313" key="4">
    <source>
        <dbReference type="Proteomes" id="UP000198875"/>
    </source>
</evidence>
<dbReference type="Proteomes" id="UP000198875">
    <property type="component" value="Unassembled WGS sequence"/>
</dbReference>
<organism evidence="3 4">
    <name type="scientific">Mycobacterium bohemicum DSM 44277</name>
    <dbReference type="NCBI Taxonomy" id="1236609"/>
    <lineage>
        <taxon>Bacteria</taxon>
        <taxon>Bacillati</taxon>
        <taxon>Actinomycetota</taxon>
        <taxon>Actinomycetes</taxon>
        <taxon>Mycobacteriales</taxon>
        <taxon>Mycobacteriaceae</taxon>
        <taxon>Mycobacterium</taxon>
    </lineage>
</organism>
<dbReference type="PANTHER" id="PTHR35176:SF11">
    <property type="entry name" value="PYRIDOXAMINE 5'-PHOSPHATE OXIDASE FAMILY PROTEIN"/>
    <property type="match status" value="1"/>
</dbReference>
<dbReference type="OrthoDB" id="5738083at2"/>
<dbReference type="PANTHER" id="PTHR35176">
    <property type="entry name" value="HEME OXYGENASE HI_0854-RELATED"/>
    <property type="match status" value="1"/>
</dbReference>
<dbReference type="InterPro" id="IPR052019">
    <property type="entry name" value="F420H2_bilvrd_red/Heme_oxyg"/>
</dbReference>
<evidence type="ECO:0000313" key="3">
    <source>
        <dbReference type="EMBL" id="CPR05433.1"/>
    </source>
</evidence>
<feature type="domain" description="Pyridoxamine 5'-phosphate oxidase N-terminal" evidence="2">
    <location>
        <begin position="8"/>
        <end position="129"/>
    </location>
</feature>
<evidence type="ECO:0000259" key="2">
    <source>
        <dbReference type="Pfam" id="PF01243"/>
    </source>
</evidence>